<dbReference type="GO" id="GO:0019677">
    <property type="term" value="P:NAD+ catabolic process"/>
    <property type="evidence" value="ECO:0007669"/>
    <property type="project" value="TreeGrafter"/>
</dbReference>
<sequence>MTDPAGTAPGSGATPASATTPAAANTPPAGAGFLPGPGTGAPPAATDLAVPVAGHKVLTGPDGAFHRIGELPARTDWLPVGTLDGVPAWTAAVTDPEALPGSWRSWRRLAATTPEPLAVLAGRALAVVGFRRTHRWCGACRAELTDVPGESARRCPECGLTVFLPLSVAVLVAITRPGPAGRPDELLLVRHAYGPTELWALVAGFVEAGETLEGAARREVGEEVGLTLDRVAYFGSQPWALSGPGTLLAGFTAIVADPAAEPVVDRRELTEARWFPLDALPVELPPAYSISRWLVDAVAAGS</sequence>
<dbReference type="PROSITE" id="PS51462">
    <property type="entry name" value="NUDIX"/>
    <property type="match status" value="1"/>
</dbReference>
<feature type="domain" description="Nudix hydrolase" evidence="12">
    <location>
        <begin position="165"/>
        <end position="298"/>
    </location>
</feature>
<dbReference type="Proteomes" id="UP000198210">
    <property type="component" value="Chromosome I"/>
</dbReference>
<evidence type="ECO:0000256" key="11">
    <source>
        <dbReference type="SAM" id="MobiDB-lite"/>
    </source>
</evidence>
<name>A0A1C5HDC0_9ACTN</name>
<dbReference type="InterPro" id="IPR000086">
    <property type="entry name" value="NUDIX_hydrolase_dom"/>
</dbReference>
<comment type="cofactor">
    <cofactor evidence="1">
        <name>Mg(2+)</name>
        <dbReference type="ChEBI" id="CHEBI:18420"/>
    </cofactor>
</comment>
<dbReference type="PROSITE" id="PS00893">
    <property type="entry name" value="NUDIX_BOX"/>
    <property type="match status" value="1"/>
</dbReference>
<comment type="catalytic activity">
    <reaction evidence="9">
        <text>a 5'-end NAD(+)-phospho-ribonucleoside in mRNA + H2O = a 5'-end phospho-adenosine-phospho-ribonucleoside in mRNA + beta-nicotinamide D-ribonucleotide + 2 H(+)</text>
        <dbReference type="Rhea" id="RHEA:60876"/>
        <dbReference type="Rhea" id="RHEA-COMP:15698"/>
        <dbReference type="Rhea" id="RHEA-COMP:15719"/>
        <dbReference type="ChEBI" id="CHEBI:14649"/>
        <dbReference type="ChEBI" id="CHEBI:15377"/>
        <dbReference type="ChEBI" id="CHEBI:15378"/>
        <dbReference type="ChEBI" id="CHEBI:144029"/>
        <dbReference type="ChEBI" id="CHEBI:144051"/>
    </reaction>
    <physiologicalReaction direction="left-to-right" evidence="9">
        <dbReference type="Rhea" id="RHEA:60877"/>
    </physiologicalReaction>
</comment>
<dbReference type="CDD" id="cd03429">
    <property type="entry name" value="NUDIX_NADH_pyrophosphatase_Nudt13"/>
    <property type="match status" value="1"/>
</dbReference>
<evidence type="ECO:0000313" key="14">
    <source>
        <dbReference type="Proteomes" id="UP000198210"/>
    </source>
</evidence>
<dbReference type="Gene3D" id="3.90.79.10">
    <property type="entry name" value="Nucleoside Triphosphate Pyrophosphohydrolase"/>
    <property type="match status" value="1"/>
</dbReference>
<dbReference type="EMBL" id="LT607751">
    <property type="protein sequence ID" value="SCG44039.1"/>
    <property type="molecule type" value="Genomic_DNA"/>
</dbReference>
<keyword evidence="8" id="KW-0520">NAD</keyword>
<evidence type="ECO:0000313" key="13">
    <source>
        <dbReference type="EMBL" id="SCG44039.1"/>
    </source>
</evidence>
<proteinExistence type="inferred from homology"/>
<evidence type="ECO:0000256" key="7">
    <source>
        <dbReference type="ARBA" id="ARBA00022842"/>
    </source>
</evidence>
<accession>A0A1C5HDC0</accession>
<dbReference type="Pfam" id="PF09297">
    <property type="entry name" value="Zn_ribbon_NUD"/>
    <property type="match status" value="1"/>
</dbReference>
<evidence type="ECO:0000259" key="12">
    <source>
        <dbReference type="PROSITE" id="PS51462"/>
    </source>
</evidence>
<dbReference type="PANTHER" id="PTHR42904:SF6">
    <property type="entry name" value="NAD-CAPPED RNA HYDROLASE NUDT12"/>
    <property type="match status" value="1"/>
</dbReference>
<evidence type="ECO:0000256" key="9">
    <source>
        <dbReference type="ARBA" id="ARBA00023679"/>
    </source>
</evidence>
<evidence type="ECO:0000256" key="6">
    <source>
        <dbReference type="ARBA" id="ARBA00022801"/>
    </source>
</evidence>
<dbReference type="InterPro" id="IPR020084">
    <property type="entry name" value="NUDIX_hydrolase_CS"/>
</dbReference>
<dbReference type="AlphaFoldDB" id="A0A1C5HDC0"/>
<dbReference type="InterPro" id="IPR015797">
    <property type="entry name" value="NUDIX_hydrolase-like_dom_sf"/>
</dbReference>
<keyword evidence="14" id="KW-1185">Reference proteome</keyword>
<keyword evidence="6 10" id="KW-0378">Hydrolase</keyword>
<dbReference type="Gene3D" id="3.90.79.20">
    <property type="match status" value="1"/>
</dbReference>
<evidence type="ECO:0000256" key="3">
    <source>
        <dbReference type="ARBA" id="ARBA00009595"/>
    </source>
</evidence>
<comment type="similarity">
    <text evidence="3">Belongs to the Nudix hydrolase family. NudC subfamily.</text>
</comment>
<dbReference type="InterPro" id="IPR020476">
    <property type="entry name" value="Nudix_hydrolase"/>
</dbReference>
<evidence type="ECO:0000256" key="8">
    <source>
        <dbReference type="ARBA" id="ARBA00023027"/>
    </source>
</evidence>
<dbReference type="GO" id="GO:0046872">
    <property type="term" value="F:metal ion binding"/>
    <property type="evidence" value="ECO:0007669"/>
    <property type="project" value="UniProtKB-KW"/>
</dbReference>
<dbReference type="InterPro" id="IPR049734">
    <property type="entry name" value="NudC-like_C"/>
</dbReference>
<dbReference type="PRINTS" id="PR00502">
    <property type="entry name" value="NUDIXFAMILY"/>
</dbReference>
<comment type="cofactor">
    <cofactor evidence="2">
        <name>Zn(2+)</name>
        <dbReference type="ChEBI" id="CHEBI:29105"/>
    </cofactor>
</comment>
<dbReference type="GO" id="GO:0005829">
    <property type="term" value="C:cytosol"/>
    <property type="evidence" value="ECO:0007669"/>
    <property type="project" value="TreeGrafter"/>
</dbReference>
<dbReference type="Pfam" id="PF00293">
    <property type="entry name" value="NUDIX"/>
    <property type="match status" value="1"/>
</dbReference>
<evidence type="ECO:0000256" key="5">
    <source>
        <dbReference type="ARBA" id="ARBA00022723"/>
    </source>
</evidence>
<keyword evidence="5" id="KW-0479">Metal-binding</keyword>
<organism evidence="13 14">
    <name type="scientific">Micromonospora siamensis</name>
    <dbReference type="NCBI Taxonomy" id="299152"/>
    <lineage>
        <taxon>Bacteria</taxon>
        <taxon>Bacillati</taxon>
        <taxon>Actinomycetota</taxon>
        <taxon>Actinomycetes</taxon>
        <taxon>Micromonosporales</taxon>
        <taxon>Micromonosporaceae</taxon>
        <taxon>Micromonospora</taxon>
    </lineage>
</organism>
<reference evidence="13 14" key="1">
    <citation type="submission" date="2016-06" db="EMBL/GenBank/DDBJ databases">
        <authorList>
            <person name="Kjaerup R.B."/>
            <person name="Dalgaard T.S."/>
            <person name="Juul-Madsen H.R."/>
        </authorList>
    </citation>
    <scope>NUCLEOTIDE SEQUENCE [LARGE SCALE GENOMIC DNA]</scope>
    <source>
        <strain evidence="13 14">DSM 45097</strain>
    </source>
</reference>
<dbReference type="EC" id="3.6.1.22" evidence="4"/>
<dbReference type="PANTHER" id="PTHR42904">
    <property type="entry name" value="NUDIX HYDROLASE, NUDC SUBFAMILY"/>
    <property type="match status" value="1"/>
</dbReference>
<dbReference type="RefSeq" id="WP_231926783.1">
    <property type="nucleotide sequence ID" value="NZ_JBHLYF010000014.1"/>
</dbReference>
<dbReference type="InterPro" id="IPR050241">
    <property type="entry name" value="NAD-cap_RNA_hydrolase_NudC"/>
</dbReference>
<dbReference type="GO" id="GO:0035529">
    <property type="term" value="F:NADH pyrophosphatase activity"/>
    <property type="evidence" value="ECO:0007669"/>
    <property type="project" value="TreeGrafter"/>
</dbReference>
<dbReference type="SUPFAM" id="SSF55811">
    <property type="entry name" value="Nudix"/>
    <property type="match status" value="2"/>
</dbReference>
<feature type="compositionally biased region" description="Low complexity" evidence="11">
    <location>
        <begin position="1"/>
        <end position="32"/>
    </location>
</feature>
<protein>
    <recommendedName>
        <fullName evidence="4">NAD(+) diphosphatase</fullName>
        <ecNumber evidence="4">3.6.1.22</ecNumber>
    </recommendedName>
</protein>
<evidence type="ECO:0000256" key="10">
    <source>
        <dbReference type="RuleBase" id="RU003476"/>
    </source>
</evidence>
<gene>
    <name evidence="13" type="ORF">GA0074704_1519</name>
</gene>
<dbReference type="InterPro" id="IPR015376">
    <property type="entry name" value="Znr_NADH_PPase"/>
</dbReference>
<keyword evidence="7" id="KW-0460">Magnesium</keyword>
<feature type="region of interest" description="Disordered" evidence="11">
    <location>
        <begin position="1"/>
        <end position="46"/>
    </location>
</feature>
<evidence type="ECO:0000256" key="1">
    <source>
        <dbReference type="ARBA" id="ARBA00001946"/>
    </source>
</evidence>
<evidence type="ECO:0000256" key="2">
    <source>
        <dbReference type="ARBA" id="ARBA00001947"/>
    </source>
</evidence>
<dbReference type="GO" id="GO:0006742">
    <property type="term" value="P:NADP+ catabolic process"/>
    <property type="evidence" value="ECO:0007669"/>
    <property type="project" value="TreeGrafter"/>
</dbReference>
<evidence type="ECO:0000256" key="4">
    <source>
        <dbReference type="ARBA" id="ARBA00012381"/>
    </source>
</evidence>